<dbReference type="PANTHER" id="PTHR12942">
    <property type="entry name" value="STEP II SPLICING FACTOR SLU7"/>
    <property type="match status" value="1"/>
</dbReference>
<comment type="caution">
    <text evidence="11">The sequence shown here is derived from an EMBL/GenBank/DDBJ whole genome shotgun (WGS) entry which is preliminary data.</text>
</comment>
<comment type="function">
    <text evidence="7">Involved in pre-mRNA splicing.</text>
</comment>
<evidence type="ECO:0000256" key="9">
    <source>
        <dbReference type="SAM" id="MobiDB-lite"/>
    </source>
</evidence>
<keyword evidence="6 7" id="KW-0539">Nucleus</keyword>
<dbReference type="InterPro" id="IPR039974">
    <property type="entry name" value="Splicing_factor_SLU7"/>
</dbReference>
<comment type="subcellular location">
    <subcellularLocation>
        <location evidence="1 7">Nucleus</location>
    </subcellularLocation>
</comment>
<dbReference type="Pfam" id="PF11708">
    <property type="entry name" value="Slu7"/>
    <property type="match status" value="1"/>
</dbReference>
<evidence type="ECO:0000256" key="8">
    <source>
        <dbReference type="SAM" id="Coils"/>
    </source>
</evidence>
<evidence type="ECO:0000313" key="11">
    <source>
        <dbReference type="EMBL" id="KAF5950554.1"/>
    </source>
</evidence>
<feature type="compositionally biased region" description="Basic and acidic residues" evidence="9">
    <location>
        <begin position="30"/>
        <end position="49"/>
    </location>
</feature>
<comment type="subunit">
    <text evidence="7">Associated with the spliceosome.</text>
</comment>
<keyword evidence="8" id="KW-0175">Coiled coil</keyword>
<evidence type="ECO:0000256" key="2">
    <source>
        <dbReference type="ARBA" id="ARBA00007203"/>
    </source>
</evidence>
<organism evidence="11 12">
    <name type="scientific">Camellia sinensis</name>
    <name type="common">Tea plant</name>
    <name type="synonym">Thea sinensis</name>
    <dbReference type="NCBI Taxonomy" id="4442"/>
    <lineage>
        <taxon>Eukaryota</taxon>
        <taxon>Viridiplantae</taxon>
        <taxon>Streptophyta</taxon>
        <taxon>Embryophyta</taxon>
        <taxon>Tracheophyta</taxon>
        <taxon>Spermatophyta</taxon>
        <taxon>Magnoliopsida</taxon>
        <taxon>eudicotyledons</taxon>
        <taxon>Gunneridae</taxon>
        <taxon>Pentapetalae</taxon>
        <taxon>asterids</taxon>
        <taxon>Ericales</taxon>
        <taxon>Theaceae</taxon>
        <taxon>Camellia</taxon>
    </lineage>
</organism>
<dbReference type="GO" id="GO:0005681">
    <property type="term" value="C:spliceosomal complex"/>
    <property type="evidence" value="ECO:0007669"/>
    <property type="project" value="UniProtKB-UniRule"/>
</dbReference>
<evidence type="ECO:0000256" key="4">
    <source>
        <dbReference type="ARBA" id="ARBA00022728"/>
    </source>
</evidence>
<evidence type="ECO:0000313" key="12">
    <source>
        <dbReference type="Proteomes" id="UP000593564"/>
    </source>
</evidence>
<reference evidence="11 12" key="2">
    <citation type="submission" date="2020-07" db="EMBL/GenBank/DDBJ databases">
        <title>Genome assembly of wild tea tree DASZ reveals pedigree and selection history of tea varieties.</title>
        <authorList>
            <person name="Zhang W."/>
        </authorList>
    </citation>
    <scope>NUCLEOTIDE SEQUENCE [LARGE SCALE GENOMIC DNA]</scope>
    <source>
        <strain evidence="12">cv. G240</strain>
        <tissue evidence="11">Leaf</tissue>
    </source>
</reference>
<keyword evidence="4 7" id="KW-0747">Spliceosome</keyword>
<dbReference type="AlphaFoldDB" id="A0A7J7HF50"/>
<dbReference type="GO" id="GO:0000398">
    <property type="term" value="P:mRNA splicing, via spliceosome"/>
    <property type="evidence" value="ECO:0007669"/>
    <property type="project" value="UniProtKB-UniRule"/>
</dbReference>
<proteinExistence type="inferred from homology"/>
<gene>
    <name evidence="11" type="ORF">HYC85_012547</name>
</gene>
<accession>A0A7J7HF50</accession>
<evidence type="ECO:0000259" key="10">
    <source>
        <dbReference type="Pfam" id="PF11708"/>
    </source>
</evidence>
<name>A0A7J7HF50_CAMSI</name>
<keyword evidence="12" id="KW-1185">Reference proteome</keyword>
<evidence type="ECO:0000256" key="5">
    <source>
        <dbReference type="ARBA" id="ARBA00023187"/>
    </source>
</evidence>
<feature type="domain" description="Pre-mRNA-splicing factor SLU7" evidence="10">
    <location>
        <begin position="18"/>
        <end position="122"/>
    </location>
</feature>
<feature type="region of interest" description="Disordered" evidence="9">
    <location>
        <begin position="29"/>
        <end position="56"/>
    </location>
</feature>
<comment type="similarity">
    <text evidence="2 7">Belongs to the SLU7 family.</text>
</comment>
<dbReference type="Proteomes" id="UP000593564">
    <property type="component" value="Unassembled WGS sequence"/>
</dbReference>
<evidence type="ECO:0000256" key="6">
    <source>
        <dbReference type="ARBA" id="ARBA00023242"/>
    </source>
</evidence>
<keyword evidence="5 7" id="KW-0508">mRNA splicing</keyword>
<dbReference type="GO" id="GO:0030628">
    <property type="term" value="F:pre-mRNA 3'-splice site binding"/>
    <property type="evidence" value="ECO:0007669"/>
    <property type="project" value="UniProtKB-UniRule"/>
</dbReference>
<keyword evidence="3 7" id="KW-0507">mRNA processing</keyword>
<evidence type="ECO:0000256" key="7">
    <source>
        <dbReference type="RuleBase" id="RU367071"/>
    </source>
</evidence>
<protein>
    <recommendedName>
        <fullName evidence="7">Pre-mRNA-splicing factor SLU7</fullName>
    </recommendedName>
</protein>
<dbReference type="InterPro" id="IPR021715">
    <property type="entry name" value="Slu7_dom"/>
</dbReference>
<feature type="coiled-coil region" evidence="8">
    <location>
        <begin position="97"/>
        <end position="124"/>
    </location>
</feature>
<evidence type="ECO:0000256" key="3">
    <source>
        <dbReference type="ARBA" id="ARBA00022664"/>
    </source>
</evidence>
<evidence type="ECO:0000256" key="1">
    <source>
        <dbReference type="ARBA" id="ARBA00004123"/>
    </source>
</evidence>
<dbReference type="PANTHER" id="PTHR12942:SF2">
    <property type="entry name" value="PRE-MRNA-SPLICING FACTOR SLU7"/>
    <property type="match status" value="1"/>
</dbReference>
<dbReference type="EMBL" id="JACBKZ010000005">
    <property type="protein sequence ID" value="KAF5950554.1"/>
    <property type="molecule type" value="Genomic_DNA"/>
</dbReference>
<reference evidence="12" key="1">
    <citation type="journal article" date="2020" name="Nat. Commun.">
        <title>Genome assembly of wild tea tree DASZ reveals pedigree and selection history of tea varieties.</title>
        <authorList>
            <person name="Zhang W."/>
            <person name="Zhang Y."/>
            <person name="Qiu H."/>
            <person name="Guo Y."/>
            <person name="Wan H."/>
            <person name="Zhang X."/>
            <person name="Scossa F."/>
            <person name="Alseekh S."/>
            <person name="Zhang Q."/>
            <person name="Wang P."/>
            <person name="Xu L."/>
            <person name="Schmidt M.H."/>
            <person name="Jia X."/>
            <person name="Li D."/>
            <person name="Zhu A."/>
            <person name="Guo F."/>
            <person name="Chen W."/>
            <person name="Ni D."/>
            <person name="Usadel B."/>
            <person name="Fernie A.R."/>
            <person name="Wen W."/>
        </authorList>
    </citation>
    <scope>NUCLEOTIDE SEQUENCE [LARGE SCALE GENOMIC DNA]</scope>
    <source>
        <strain evidence="12">cv. G240</strain>
    </source>
</reference>
<sequence>MAARVSSPFGFEPSSDTIYLRNLDVNSAHYDPKTRSRHEDPLPDKDPNEKFYSGDNYDRATGEALELKQLNIHAWAAFEKGHDIHIQSAPSQAQLLYENYKINKEKLKSQKESYFRNYERASKDQSVLTEL</sequence>